<feature type="coiled-coil region" evidence="1">
    <location>
        <begin position="190"/>
        <end position="221"/>
    </location>
</feature>
<protein>
    <submittedName>
        <fullName evidence="2">Uncharacterized protein</fullName>
    </submittedName>
</protein>
<evidence type="ECO:0000313" key="2">
    <source>
        <dbReference type="EMBL" id="ABO60644.1"/>
    </source>
</evidence>
<name>A4JWJ1_BURVG</name>
<accession>A4JWJ1</accession>
<evidence type="ECO:0000256" key="1">
    <source>
        <dbReference type="SAM" id="Coils"/>
    </source>
</evidence>
<reference evidence="2 3" key="1">
    <citation type="submission" date="2007-03" db="EMBL/GenBank/DDBJ databases">
        <title>Complete sequence of plasmid pBVIE05 of Burkholderia vietnamiensis G4.</title>
        <authorList>
            <consortium name="US DOE Joint Genome Institute"/>
            <person name="Copeland A."/>
            <person name="Lucas S."/>
            <person name="Lapidus A."/>
            <person name="Barry K."/>
            <person name="Detter J.C."/>
            <person name="Glavina del Rio T."/>
            <person name="Hammon N."/>
            <person name="Israni S."/>
            <person name="Dalin E."/>
            <person name="Tice H."/>
            <person name="Pitluck S."/>
            <person name="Chain P."/>
            <person name="Malfatti S."/>
            <person name="Shin M."/>
            <person name="Vergez L."/>
            <person name="Schmutz J."/>
            <person name="Larimer F."/>
            <person name="Land M."/>
            <person name="Hauser L."/>
            <person name="Kyrpides N."/>
            <person name="Tiedje J."/>
            <person name="Richardson P."/>
        </authorList>
    </citation>
    <scope>NUCLEOTIDE SEQUENCE [LARGE SCALE GENOMIC DNA]</scope>
    <source>
        <strain evidence="3">G4 / LMG 22486</strain>
        <plasmid evidence="2 3">pBVIE05</plasmid>
    </source>
</reference>
<dbReference type="KEGG" id="bvi:Bcep1808_7774"/>
<keyword evidence="1" id="KW-0175">Coiled coil</keyword>
<dbReference type="HOGENOM" id="CLU_078704_0_0_4"/>
<keyword evidence="2" id="KW-0614">Plasmid</keyword>
<evidence type="ECO:0000313" key="3">
    <source>
        <dbReference type="Proteomes" id="UP000002287"/>
    </source>
</evidence>
<dbReference type="AlphaFoldDB" id="A4JWJ1"/>
<dbReference type="EMBL" id="CP000621">
    <property type="protein sequence ID" value="ABO60644.1"/>
    <property type="molecule type" value="Genomic_DNA"/>
</dbReference>
<sequence length="283" mass="31336">MGKKTGKIVYNVHERGREHVGKERLFDLRALASLVNGDAVQEKVRNRDLLGYYGHSIRVKFGIEPPEWAMVNGKQIFFEPAVVTTYLCADENGNIEHETEFLDTEPGKMAARLHDSKAGGFSSAIQAVPNGLAHVPKKFGGFDYVHEPNYTTNRGYVFDSASGELDMNELVFDSVMTDMHHQQAAMNLIFDSLQADHTLAMQALERLREENEELLSLLSAARPGVVLDSAREHQAPTLTGRRATADFERRANSFASASLVSLDTLKEGDENAGAAYARKYFGA</sequence>
<geneLocation type="plasmid" evidence="2 3">
    <name>pBVIE05</name>
</geneLocation>
<dbReference type="Proteomes" id="UP000002287">
    <property type="component" value="Plasmid pBVIE05"/>
</dbReference>
<organism evidence="2 3">
    <name type="scientific">Burkholderia vietnamiensis (strain G4 / LMG 22486)</name>
    <name type="common">Burkholderia cepacia (strain R1808)</name>
    <dbReference type="NCBI Taxonomy" id="269482"/>
    <lineage>
        <taxon>Bacteria</taxon>
        <taxon>Pseudomonadati</taxon>
        <taxon>Pseudomonadota</taxon>
        <taxon>Betaproteobacteria</taxon>
        <taxon>Burkholderiales</taxon>
        <taxon>Burkholderiaceae</taxon>
        <taxon>Burkholderia</taxon>
        <taxon>Burkholderia cepacia complex</taxon>
    </lineage>
</organism>
<proteinExistence type="predicted"/>
<gene>
    <name evidence="2" type="ordered locus">Bcep1808_7774</name>
</gene>